<dbReference type="InterPro" id="IPR017441">
    <property type="entry name" value="Protein_kinase_ATP_BS"/>
</dbReference>
<dbReference type="EMBL" id="CM029046">
    <property type="protein sequence ID" value="KAG2593008.1"/>
    <property type="molecule type" value="Genomic_DNA"/>
</dbReference>
<evidence type="ECO:0000256" key="5">
    <source>
        <dbReference type="ARBA" id="ARBA00022777"/>
    </source>
</evidence>
<name>A0A8T0S7C7_PANVG</name>
<evidence type="ECO:0000313" key="14">
    <source>
        <dbReference type="Proteomes" id="UP000823388"/>
    </source>
</evidence>
<comment type="similarity">
    <text evidence="10">Belongs to the protein kinase superfamily.</text>
</comment>
<comment type="catalytic activity">
    <reaction evidence="7">
        <text>L-threonyl-[protein] + ATP = O-phospho-L-threonyl-[protein] + ADP + H(+)</text>
        <dbReference type="Rhea" id="RHEA:46608"/>
        <dbReference type="Rhea" id="RHEA-COMP:11060"/>
        <dbReference type="Rhea" id="RHEA-COMP:11605"/>
        <dbReference type="ChEBI" id="CHEBI:15378"/>
        <dbReference type="ChEBI" id="CHEBI:30013"/>
        <dbReference type="ChEBI" id="CHEBI:30616"/>
        <dbReference type="ChEBI" id="CHEBI:61977"/>
        <dbReference type="ChEBI" id="CHEBI:456216"/>
        <dbReference type="EC" id="2.7.11.1"/>
    </reaction>
</comment>
<keyword evidence="4 9" id="KW-0547">Nucleotide-binding</keyword>
<dbReference type="SUPFAM" id="SSF56112">
    <property type="entry name" value="Protein kinase-like (PK-like)"/>
    <property type="match status" value="1"/>
</dbReference>
<dbReference type="AlphaFoldDB" id="A0A8T0S7C7"/>
<dbReference type="Gene3D" id="3.30.200.20">
    <property type="entry name" value="Phosphorylase Kinase, domain 1"/>
    <property type="match status" value="1"/>
</dbReference>
<dbReference type="FunFam" id="1.10.510.10:FF:000300">
    <property type="entry name" value="Calmodulin-binding receptor-like cytoplasmic kinase 3"/>
    <property type="match status" value="1"/>
</dbReference>
<evidence type="ECO:0000313" key="13">
    <source>
        <dbReference type="EMBL" id="KAG2593008.1"/>
    </source>
</evidence>
<comment type="catalytic activity">
    <reaction evidence="8">
        <text>L-seryl-[protein] + ATP = O-phospho-L-seryl-[protein] + ADP + H(+)</text>
        <dbReference type="Rhea" id="RHEA:17989"/>
        <dbReference type="Rhea" id="RHEA-COMP:9863"/>
        <dbReference type="Rhea" id="RHEA-COMP:11604"/>
        <dbReference type="ChEBI" id="CHEBI:15378"/>
        <dbReference type="ChEBI" id="CHEBI:29999"/>
        <dbReference type="ChEBI" id="CHEBI:30616"/>
        <dbReference type="ChEBI" id="CHEBI:83421"/>
        <dbReference type="ChEBI" id="CHEBI:456216"/>
        <dbReference type="EC" id="2.7.11.1"/>
    </reaction>
</comment>
<dbReference type="FunFam" id="3.30.200.20:FF:000039">
    <property type="entry name" value="receptor-like protein kinase FERONIA"/>
    <property type="match status" value="1"/>
</dbReference>
<dbReference type="InterPro" id="IPR000719">
    <property type="entry name" value="Prot_kinase_dom"/>
</dbReference>
<reference evidence="13" key="1">
    <citation type="submission" date="2020-05" db="EMBL/GenBank/DDBJ databases">
        <title>WGS assembly of Panicum virgatum.</title>
        <authorList>
            <person name="Lovell J.T."/>
            <person name="Jenkins J."/>
            <person name="Shu S."/>
            <person name="Juenger T.E."/>
            <person name="Schmutz J."/>
        </authorList>
    </citation>
    <scope>NUCLEOTIDE SEQUENCE</scope>
    <source>
        <strain evidence="13">AP13</strain>
    </source>
</reference>
<evidence type="ECO:0000256" key="7">
    <source>
        <dbReference type="ARBA" id="ARBA00047899"/>
    </source>
</evidence>
<feature type="region of interest" description="Disordered" evidence="11">
    <location>
        <begin position="102"/>
        <end position="146"/>
    </location>
</feature>
<dbReference type="Gene3D" id="1.10.510.10">
    <property type="entry name" value="Transferase(Phosphotransferase) domain 1"/>
    <property type="match status" value="1"/>
</dbReference>
<evidence type="ECO:0000259" key="12">
    <source>
        <dbReference type="PROSITE" id="PS50011"/>
    </source>
</evidence>
<evidence type="ECO:0000256" key="10">
    <source>
        <dbReference type="RuleBase" id="RU000304"/>
    </source>
</evidence>
<dbReference type="InterPro" id="IPR011009">
    <property type="entry name" value="Kinase-like_dom_sf"/>
</dbReference>
<dbReference type="GO" id="GO:0004674">
    <property type="term" value="F:protein serine/threonine kinase activity"/>
    <property type="evidence" value="ECO:0007669"/>
    <property type="project" value="UniProtKB-KW"/>
</dbReference>
<evidence type="ECO:0000256" key="9">
    <source>
        <dbReference type="PROSITE-ProRule" id="PRU10141"/>
    </source>
</evidence>
<accession>A0A8T0S7C7</accession>
<evidence type="ECO:0000256" key="11">
    <source>
        <dbReference type="SAM" id="MobiDB-lite"/>
    </source>
</evidence>
<sequence length="488" mass="54356">MHPVKLESVPESTKHYARAAVSSYLRNPSAMQAARNRASPTSHGGFSGFDSEFQSDPGFSWTSTYTPRSRVVNKKVRSSRSIRGKAAAIVGSCANCFAPRSETNEAHENPPISGQDVSISPISRISSTSSTSNNISRQRGDSSQTKSWQEQFSFQEICIATSNFSEQNKIGLGNFGTVYKAKLRDGSIIAVKRATKNIQDGHLSAEFRSEIQMLSKVEHLNLVKFLGYVEYEDERLILVEYVKNGTLRQHLDGSQGEPLEFAQRLNIAIDIVHAIAYLHGYTDHPIIHRDIKSSNILLTEHLRAKVADFGFARLAPENPEATHVSTLVKGTAGYVDPEYLRTNQLTDRSDVYSFGVLLVELITGRRPIERGRGRRRHQRLTTEWALRKCREGDAVVVMDPRMRRTSAVVAAVEKVMALAAECTAPERAARPAMRRCAEVLWSVRRDLQQEQQRAAAAAASAGARRRDGSTYAPPSVTSLRQERFENLR</sequence>
<keyword evidence="3" id="KW-0808">Transferase</keyword>
<keyword evidence="6 9" id="KW-0067">ATP-binding</keyword>
<evidence type="ECO:0000256" key="8">
    <source>
        <dbReference type="ARBA" id="ARBA00048679"/>
    </source>
</evidence>
<gene>
    <name evidence="13" type="ORF">PVAP13_5NG630776</name>
</gene>
<evidence type="ECO:0000256" key="3">
    <source>
        <dbReference type="ARBA" id="ARBA00022679"/>
    </source>
</evidence>
<keyword evidence="5" id="KW-0418">Kinase</keyword>
<dbReference type="PROSITE" id="PS00107">
    <property type="entry name" value="PROTEIN_KINASE_ATP"/>
    <property type="match status" value="1"/>
</dbReference>
<dbReference type="GO" id="GO:0005524">
    <property type="term" value="F:ATP binding"/>
    <property type="evidence" value="ECO:0007669"/>
    <property type="project" value="UniProtKB-UniRule"/>
</dbReference>
<organism evidence="13 14">
    <name type="scientific">Panicum virgatum</name>
    <name type="common">Blackwell switchgrass</name>
    <dbReference type="NCBI Taxonomy" id="38727"/>
    <lineage>
        <taxon>Eukaryota</taxon>
        <taxon>Viridiplantae</taxon>
        <taxon>Streptophyta</taxon>
        <taxon>Embryophyta</taxon>
        <taxon>Tracheophyta</taxon>
        <taxon>Spermatophyta</taxon>
        <taxon>Magnoliopsida</taxon>
        <taxon>Liliopsida</taxon>
        <taxon>Poales</taxon>
        <taxon>Poaceae</taxon>
        <taxon>PACMAD clade</taxon>
        <taxon>Panicoideae</taxon>
        <taxon>Panicodae</taxon>
        <taxon>Paniceae</taxon>
        <taxon>Panicinae</taxon>
        <taxon>Panicum</taxon>
        <taxon>Panicum sect. Hiantes</taxon>
    </lineage>
</organism>
<comment type="caution">
    <text evidence="13">The sequence shown here is derived from an EMBL/GenBank/DDBJ whole genome shotgun (WGS) entry which is preliminary data.</text>
</comment>
<protein>
    <recommendedName>
        <fullName evidence="1">non-specific serine/threonine protein kinase</fullName>
        <ecNumber evidence="1">2.7.11.1</ecNumber>
    </recommendedName>
</protein>
<dbReference type="InterPro" id="IPR008271">
    <property type="entry name" value="Ser/Thr_kinase_AS"/>
</dbReference>
<evidence type="ECO:0000256" key="2">
    <source>
        <dbReference type="ARBA" id="ARBA00022527"/>
    </source>
</evidence>
<evidence type="ECO:0000256" key="6">
    <source>
        <dbReference type="ARBA" id="ARBA00022840"/>
    </source>
</evidence>
<dbReference type="PROSITE" id="PS00108">
    <property type="entry name" value="PROTEIN_KINASE_ST"/>
    <property type="match status" value="1"/>
</dbReference>
<evidence type="ECO:0000256" key="1">
    <source>
        <dbReference type="ARBA" id="ARBA00012513"/>
    </source>
</evidence>
<dbReference type="SMART" id="SM00220">
    <property type="entry name" value="S_TKc"/>
    <property type="match status" value="1"/>
</dbReference>
<dbReference type="EC" id="2.7.11.1" evidence="1"/>
<keyword evidence="2 10" id="KW-0723">Serine/threonine-protein kinase</keyword>
<dbReference type="PROSITE" id="PS50011">
    <property type="entry name" value="PROTEIN_KINASE_DOM"/>
    <property type="match status" value="1"/>
</dbReference>
<dbReference type="Proteomes" id="UP000823388">
    <property type="component" value="Chromosome 5N"/>
</dbReference>
<feature type="compositionally biased region" description="Low complexity" evidence="11">
    <location>
        <begin position="118"/>
        <end position="137"/>
    </location>
</feature>
<feature type="binding site" evidence="9">
    <location>
        <position position="192"/>
    </location>
    <ligand>
        <name>ATP</name>
        <dbReference type="ChEBI" id="CHEBI:30616"/>
    </ligand>
</feature>
<evidence type="ECO:0000256" key="4">
    <source>
        <dbReference type="ARBA" id="ARBA00022741"/>
    </source>
</evidence>
<dbReference type="PANTHER" id="PTHR47989:SF71">
    <property type="entry name" value="PROTEIN KINASE DOMAIN-CONTAINING PROTEIN"/>
    <property type="match status" value="1"/>
</dbReference>
<proteinExistence type="inferred from homology"/>
<dbReference type="Pfam" id="PF00069">
    <property type="entry name" value="Pkinase"/>
    <property type="match status" value="1"/>
</dbReference>
<feature type="domain" description="Protein kinase" evidence="12">
    <location>
        <begin position="164"/>
        <end position="442"/>
    </location>
</feature>
<dbReference type="PANTHER" id="PTHR47989">
    <property type="entry name" value="OS01G0750732 PROTEIN"/>
    <property type="match status" value="1"/>
</dbReference>
<keyword evidence="14" id="KW-1185">Reference proteome</keyword>
<feature type="region of interest" description="Disordered" evidence="11">
    <location>
        <begin position="454"/>
        <end position="488"/>
    </location>
</feature>